<dbReference type="Pfam" id="PF00027">
    <property type="entry name" value="cNMP_binding"/>
    <property type="match status" value="1"/>
</dbReference>
<gene>
    <name evidence="2" type="ORF">MRX98_05805</name>
</gene>
<dbReference type="RefSeq" id="WP_246903842.1">
    <property type="nucleotide sequence ID" value="NZ_JALJRB010000004.1"/>
</dbReference>
<evidence type="ECO:0000313" key="2">
    <source>
        <dbReference type="EMBL" id="MCJ8500081.1"/>
    </source>
</evidence>
<dbReference type="PANTHER" id="PTHR47823">
    <property type="entry name" value="ION_TRANS DOMAIN-CONTAINING PROTEIN"/>
    <property type="match status" value="1"/>
</dbReference>
<dbReference type="AlphaFoldDB" id="A0AA41R3G8"/>
<dbReference type="CDD" id="cd00038">
    <property type="entry name" value="CAP_ED"/>
    <property type="match status" value="1"/>
</dbReference>
<evidence type="ECO:0000259" key="1">
    <source>
        <dbReference type="PROSITE" id="PS50042"/>
    </source>
</evidence>
<dbReference type="InterPro" id="IPR000595">
    <property type="entry name" value="cNMP-bd_dom"/>
</dbReference>
<organism evidence="2 3">
    <name type="scientific">Desulfatitalea alkaliphila</name>
    <dbReference type="NCBI Taxonomy" id="2929485"/>
    <lineage>
        <taxon>Bacteria</taxon>
        <taxon>Pseudomonadati</taxon>
        <taxon>Thermodesulfobacteriota</taxon>
        <taxon>Desulfobacteria</taxon>
        <taxon>Desulfobacterales</taxon>
        <taxon>Desulfosarcinaceae</taxon>
        <taxon>Desulfatitalea</taxon>
    </lineage>
</organism>
<dbReference type="InterPro" id="IPR018490">
    <property type="entry name" value="cNMP-bd_dom_sf"/>
</dbReference>
<dbReference type="Proteomes" id="UP001165427">
    <property type="component" value="Unassembled WGS sequence"/>
</dbReference>
<dbReference type="Gene3D" id="2.60.120.10">
    <property type="entry name" value="Jelly Rolls"/>
    <property type="match status" value="1"/>
</dbReference>
<evidence type="ECO:0000313" key="3">
    <source>
        <dbReference type="Proteomes" id="UP001165427"/>
    </source>
</evidence>
<reference evidence="2" key="1">
    <citation type="submission" date="2022-04" db="EMBL/GenBank/DDBJ databases">
        <title>Desulfatitalea alkaliphila sp. nov., a novel anaerobic sulfate-reducing bacterium isolated from terrestrial mud volcano, Taman Peninsula, Russia.</title>
        <authorList>
            <person name="Khomyakova M.A."/>
            <person name="Merkel A.Y."/>
            <person name="Slobodkin A.I."/>
        </authorList>
    </citation>
    <scope>NUCLEOTIDE SEQUENCE</scope>
    <source>
        <strain evidence="2">M08but</strain>
    </source>
</reference>
<comment type="caution">
    <text evidence="2">The sequence shown here is derived from an EMBL/GenBank/DDBJ whole genome shotgun (WGS) entry which is preliminary data.</text>
</comment>
<dbReference type="SUPFAM" id="SSF51206">
    <property type="entry name" value="cAMP-binding domain-like"/>
    <property type="match status" value="1"/>
</dbReference>
<dbReference type="EMBL" id="JALJRB010000004">
    <property type="protein sequence ID" value="MCJ8500081.1"/>
    <property type="molecule type" value="Genomic_DNA"/>
</dbReference>
<dbReference type="InterPro" id="IPR014710">
    <property type="entry name" value="RmlC-like_jellyroll"/>
</dbReference>
<keyword evidence="3" id="KW-1185">Reference proteome</keyword>
<feature type="domain" description="Cyclic nucleotide-binding" evidence="1">
    <location>
        <begin position="22"/>
        <end position="122"/>
    </location>
</feature>
<name>A0AA41R3G8_9BACT</name>
<dbReference type="PANTHER" id="PTHR47823:SF9">
    <property type="entry name" value="CHROMOSOME UNDETERMINED SCAFFOLD_10, WHOLE GENOME SHOTGUN SEQUENCE"/>
    <property type="match status" value="1"/>
</dbReference>
<sequence length="163" mass="18659">MLETTFLDCNNINMDSLKSMPAFDPFENQELNNLLEMSKIRKYKAGECIVREGQSDTWLYFLMYGQIRITKAGKEVTVLSRKGEIFGEMGAVHSSRRSASAYAVTDTVCLATDIFYLEKLTGNEKAAFGYVFYRLMSEILAQRLRTTTDALIKAKGRFNLKFW</sequence>
<accession>A0AA41R3G8</accession>
<protein>
    <submittedName>
        <fullName evidence="2">Cyclic nucleotide-binding domain-containing protein</fullName>
    </submittedName>
</protein>
<dbReference type="PROSITE" id="PS50042">
    <property type="entry name" value="CNMP_BINDING_3"/>
    <property type="match status" value="1"/>
</dbReference>
<dbReference type="SMART" id="SM00100">
    <property type="entry name" value="cNMP"/>
    <property type="match status" value="1"/>
</dbReference>
<proteinExistence type="predicted"/>